<dbReference type="InterPro" id="IPR018927">
    <property type="entry name" value="Pilus_synth_Q_C"/>
</dbReference>
<accession>A0A6P2HK22</accession>
<reference evidence="3 4" key="1">
    <citation type="submission" date="2019-09" db="EMBL/GenBank/DDBJ databases">
        <authorList>
            <person name="Depoorter E."/>
        </authorList>
    </citation>
    <scope>NUCLEOTIDE SEQUENCE [LARGE SCALE GENOMIC DNA]</scope>
    <source>
        <strain evidence="3">LMG 24064</strain>
    </source>
</reference>
<dbReference type="AlphaFoldDB" id="A0A6P2HK22"/>
<organism evidence="3 4">
    <name type="scientific">Burkholderia latens</name>
    <dbReference type="NCBI Taxonomy" id="488446"/>
    <lineage>
        <taxon>Bacteria</taxon>
        <taxon>Pseudomonadati</taxon>
        <taxon>Pseudomonadota</taxon>
        <taxon>Betaproteobacteria</taxon>
        <taxon>Burkholderiales</taxon>
        <taxon>Burkholderiaceae</taxon>
        <taxon>Burkholderia</taxon>
        <taxon>Burkholderia cepacia complex</taxon>
    </lineage>
</organism>
<name>A0A6P2HK22_9BURK</name>
<evidence type="ECO:0000313" key="3">
    <source>
        <dbReference type="EMBL" id="VWB18140.1"/>
    </source>
</evidence>
<dbReference type="RefSeq" id="WP_244130449.1">
    <property type="nucleotide sequence ID" value="NZ_CABVPL010000003.1"/>
</dbReference>
<proteinExistence type="predicted"/>
<dbReference type="GeneID" id="99787958"/>
<feature type="domain" description="Toxin co-regulated pilus biosynthesis protein Q C-terminal" evidence="2">
    <location>
        <begin position="326"/>
        <end position="404"/>
    </location>
</feature>
<evidence type="ECO:0000313" key="4">
    <source>
        <dbReference type="Proteomes" id="UP000494222"/>
    </source>
</evidence>
<gene>
    <name evidence="3" type="ORF">BLA24064_00682</name>
</gene>
<dbReference type="Gene3D" id="3.55.50.70">
    <property type="match status" value="1"/>
</dbReference>
<evidence type="ECO:0000259" key="2">
    <source>
        <dbReference type="Pfam" id="PF10671"/>
    </source>
</evidence>
<evidence type="ECO:0000256" key="1">
    <source>
        <dbReference type="SAM" id="MobiDB-lite"/>
    </source>
</evidence>
<sequence length="408" mass="41817">MAWFKQIEKNVATKKIVLPVHPKCVSDKRRNRARANVWVAAMPPAIRALLCGVWFACTVAHASDQQVIVDGGQRLGGVVRTGGHDVPLLRALEQIMPTSYSINVPNAGAWADALVSWRAGASVVHALGEALSVDPVLQARIDTDMRLLTVTAHARRANVDAPQPSSPPAGAASRMNGVATNPSSTLPAGAAAMAPAAGPAIAQAQTVAQARVSTPIPATPASARTPAAAPAVPAAQAPAPAPALATSPAPAAGPSMPASVPALVSAPPRAQAPAPAKLPAPAKRDAMAPPLLAATQPASGPDSPAPSSAPAATPAFVPAAAPERTEWQMRLSDGSVRNALARWASEAGWQFIWDVPTDFQVDATATIHGTLAEALRQVTNALAGSQVPIQVVLYQRNRVMRVVPKGAS</sequence>
<protein>
    <submittedName>
        <fullName evidence="3">Type IV pilus biosynthesis protein</fullName>
    </submittedName>
</protein>
<dbReference type="EMBL" id="CABVPL010000003">
    <property type="protein sequence ID" value="VWB18140.1"/>
    <property type="molecule type" value="Genomic_DNA"/>
</dbReference>
<feature type="region of interest" description="Disordered" evidence="1">
    <location>
        <begin position="158"/>
        <end position="183"/>
    </location>
</feature>
<dbReference type="Proteomes" id="UP000494222">
    <property type="component" value="Unassembled WGS sequence"/>
</dbReference>
<feature type="compositionally biased region" description="Low complexity" evidence="1">
    <location>
        <begin position="297"/>
        <end position="314"/>
    </location>
</feature>
<feature type="region of interest" description="Disordered" evidence="1">
    <location>
        <begin position="293"/>
        <end position="314"/>
    </location>
</feature>
<dbReference type="Pfam" id="PF10671">
    <property type="entry name" value="TcpQ"/>
    <property type="match status" value="1"/>
</dbReference>